<dbReference type="GO" id="GO:0009003">
    <property type="term" value="F:signal peptidase activity"/>
    <property type="evidence" value="ECO:0007669"/>
    <property type="project" value="UniProtKB-EC"/>
</dbReference>
<name>A0AAE3IH86_9FIRM</name>
<evidence type="ECO:0000256" key="2">
    <source>
        <dbReference type="ARBA" id="ARBA00004401"/>
    </source>
</evidence>
<keyword evidence="7" id="KW-0645">Protease</keyword>
<evidence type="ECO:0000256" key="3">
    <source>
        <dbReference type="ARBA" id="ARBA00009370"/>
    </source>
</evidence>
<dbReference type="PANTHER" id="PTHR43390:SF1">
    <property type="entry name" value="CHLOROPLAST PROCESSING PEPTIDASE"/>
    <property type="match status" value="1"/>
</dbReference>
<feature type="transmembrane region" description="Helical" evidence="7">
    <location>
        <begin position="45"/>
        <end position="64"/>
    </location>
</feature>
<reference evidence="10 11" key="1">
    <citation type="journal article" date="2021" name="ISME Commun">
        <title>Automated analysis of genomic sequences facilitates high-throughput and comprehensive description of bacteria.</title>
        <authorList>
            <person name="Hitch T.C.A."/>
        </authorList>
    </citation>
    <scope>NUCLEOTIDE SEQUENCE [LARGE SCALE GENOMIC DNA]</scope>
    <source>
        <strain evidence="10 11">Sanger_31</strain>
    </source>
</reference>
<dbReference type="EC" id="3.4.21.89" evidence="4 7"/>
<dbReference type="AlphaFoldDB" id="A0AAE3IH86"/>
<dbReference type="GO" id="GO:0004252">
    <property type="term" value="F:serine-type endopeptidase activity"/>
    <property type="evidence" value="ECO:0007669"/>
    <property type="project" value="InterPro"/>
</dbReference>
<evidence type="ECO:0000256" key="6">
    <source>
        <dbReference type="PIRSR" id="PIRSR600223-1"/>
    </source>
</evidence>
<dbReference type="InterPro" id="IPR019758">
    <property type="entry name" value="Pept_S26A_signal_pept_1_CS"/>
</dbReference>
<dbReference type="CDD" id="cd06530">
    <property type="entry name" value="S26_SPase_I"/>
    <property type="match status" value="1"/>
</dbReference>
<dbReference type="PROSITE" id="PS00760">
    <property type="entry name" value="SPASE_I_2"/>
    <property type="match status" value="1"/>
</dbReference>
<organism evidence="10 11">
    <name type="scientific">Hominimerdicola aceti</name>
    <dbReference type="NCBI Taxonomy" id="2981726"/>
    <lineage>
        <taxon>Bacteria</taxon>
        <taxon>Bacillati</taxon>
        <taxon>Bacillota</taxon>
        <taxon>Clostridia</taxon>
        <taxon>Eubacteriales</taxon>
        <taxon>Oscillospiraceae</taxon>
        <taxon>Hominimerdicola</taxon>
    </lineage>
</organism>
<dbReference type="InterPro" id="IPR036286">
    <property type="entry name" value="LexA/Signal_pep-like_sf"/>
</dbReference>
<comment type="subcellular location">
    <subcellularLocation>
        <location evidence="2">Cell membrane</location>
        <topology evidence="2">Single-pass type II membrane protein</topology>
    </subcellularLocation>
    <subcellularLocation>
        <location evidence="7">Membrane</location>
        <topology evidence="7">Single-pass type II membrane protein</topology>
    </subcellularLocation>
</comment>
<evidence type="ECO:0000256" key="5">
    <source>
        <dbReference type="ARBA" id="ARBA00022801"/>
    </source>
</evidence>
<dbReference type="PANTHER" id="PTHR43390">
    <property type="entry name" value="SIGNAL PEPTIDASE I"/>
    <property type="match status" value="1"/>
</dbReference>
<evidence type="ECO:0000256" key="1">
    <source>
        <dbReference type="ARBA" id="ARBA00000677"/>
    </source>
</evidence>
<dbReference type="SUPFAM" id="SSF51306">
    <property type="entry name" value="LexA/Signal peptidase"/>
    <property type="match status" value="1"/>
</dbReference>
<keyword evidence="11" id="KW-1185">Reference proteome</keyword>
<comment type="caution">
    <text evidence="10">The sequence shown here is derived from an EMBL/GenBank/DDBJ whole genome shotgun (WGS) entry which is preliminary data.</text>
</comment>
<feature type="region of interest" description="Disordered" evidence="8">
    <location>
        <begin position="1"/>
        <end position="22"/>
    </location>
</feature>
<dbReference type="EMBL" id="JAOQJZ010000002">
    <property type="protein sequence ID" value="MCU6705021.1"/>
    <property type="molecule type" value="Genomic_DNA"/>
</dbReference>
<keyword evidence="7" id="KW-0812">Transmembrane</keyword>
<feature type="active site" evidence="6">
    <location>
        <position position="108"/>
    </location>
</feature>
<dbReference type="InterPro" id="IPR019757">
    <property type="entry name" value="Pept_S26A_signal_pept_1_Lys-AS"/>
</dbReference>
<keyword evidence="5 7" id="KW-0378">Hydrolase</keyword>
<keyword evidence="7" id="KW-0472">Membrane</keyword>
<feature type="active site" evidence="6">
    <location>
        <position position="69"/>
    </location>
</feature>
<accession>A0AAE3IH86</accession>
<dbReference type="PRINTS" id="PR00727">
    <property type="entry name" value="LEADERPTASE"/>
</dbReference>
<evidence type="ECO:0000256" key="8">
    <source>
        <dbReference type="SAM" id="MobiDB-lite"/>
    </source>
</evidence>
<evidence type="ECO:0000256" key="7">
    <source>
        <dbReference type="RuleBase" id="RU362042"/>
    </source>
</evidence>
<keyword evidence="7" id="KW-1133">Transmembrane helix</keyword>
<protein>
    <recommendedName>
        <fullName evidence="4 7">Signal peptidase I</fullName>
        <ecNumber evidence="4 7">3.4.21.89</ecNumber>
    </recommendedName>
</protein>
<dbReference type="InterPro" id="IPR000223">
    <property type="entry name" value="Pept_S26A_signal_pept_1"/>
</dbReference>
<evidence type="ECO:0000313" key="10">
    <source>
        <dbReference type="EMBL" id="MCU6705021.1"/>
    </source>
</evidence>
<dbReference type="NCBIfam" id="TIGR02227">
    <property type="entry name" value="sigpep_I_bact"/>
    <property type="match status" value="1"/>
</dbReference>
<dbReference type="RefSeq" id="WP_117856351.1">
    <property type="nucleotide sequence ID" value="NZ_JAOQJZ010000002.1"/>
</dbReference>
<dbReference type="Gene3D" id="2.10.109.10">
    <property type="entry name" value="Umud Fragment, subunit A"/>
    <property type="match status" value="1"/>
</dbReference>
<gene>
    <name evidence="10" type="primary">lepB</name>
    <name evidence="10" type="ORF">OCV57_03630</name>
</gene>
<feature type="domain" description="Peptidase S26" evidence="9">
    <location>
        <begin position="39"/>
        <end position="201"/>
    </location>
</feature>
<dbReference type="GO" id="GO:0006465">
    <property type="term" value="P:signal peptide processing"/>
    <property type="evidence" value="ECO:0007669"/>
    <property type="project" value="InterPro"/>
</dbReference>
<dbReference type="Proteomes" id="UP001208131">
    <property type="component" value="Unassembled WGS sequence"/>
</dbReference>
<evidence type="ECO:0000259" key="9">
    <source>
        <dbReference type="Pfam" id="PF10502"/>
    </source>
</evidence>
<evidence type="ECO:0000256" key="4">
    <source>
        <dbReference type="ARBA" id="ARBA00013208"/>
    </source>
</evidence>
<dbReference type="Pfam" id="PF10502">
    <property type="entry name" value="Peptidase_S26"/>
    <property type="match status" value="1"/>
</dbReference>
<sequence>MDDNKKFGDVSQEDIDKAKKAAPDDLKEKQPVNVMDEVFEWAESFVFAMFVVILIFTFFFRIVLVQGPSMRETLQDQDRLIITHINYTPQKGDIVVINSEKLGKTIIKRVIGTGGDKVVVDYNNNTVTVNGKVISNDNIREAMYNTNLFDEKYEVEENVFEYDVPEGKLFVMGDNRNNSTDSRRIGFIDPSDVLGKAVLRLYPFDSFGKVS</sequence>
<comment type="catalytic activity">
    <reaction evidence="1 7">
        <text>Cleavage of hydrophobic, N-terminal signal or leader sequences from secreted and periplasmic proteins.</text>
        <dbReference type="EC" id="3.4.21.89"/>
    </reaction>
</comment>
<dbReference type="GO" id="GO:0005886">
    <property type="term" value="C:plasma membrane"/>
    <property type="evidence" value="ECO:0007669"/>
    <property type="project" value="UniProtKB-SubCell"/>
</dbReference>
<comment type="similarity">
    <text evidence="3 7">Belongs to the peptidase S26 family.</text>
</comment>
<dbReference type="PROSITE" id="PS00761">
    <property type="entry name" value="SPASE_I_3"/>
    <property type="match status" value="1"/>
</dbReference>
<proteinExistence type="inferred from homology"/>
<evidence type="ECO:0000313" key="11">
    <source>
        <dbReference type="Proteomes" id="UP001208131"/>
    </source>
</evidence>
<dbReference type="InterPro" id="IPR019533">
    <property type="entry name" value="Peptidase_S26"/>
</dbReference>